<keyword evidence="3" id="KW-1185">Reference proteome</keyword>
<organism evidence="2 3">
    <name type="scientific">Prevotella vespertina</name>
    <dbReference type="NCBI Taxonomy" id="2608404"/>
    <lineage>
        <taxon>Bacteria</taxon>
        <taxon>Pseudomonadati</taxon>
        <taxon>Bacteroidota</taxon>
        <taxon>Bacteroidia</taxon>
        <taxon>Bacteroidales</taxon>
        <taxon>Prevotellaceae</taxon>
        <taxon>Prevotella</taxon>
    </lineage>
</organism>
<reference evidence="2 3" key="1">
    <citation type="submission" date="2019-09" db="EMBL/GenBank/DDBJ databases">
        <title>Prevotella A2879 sp. nov., isolated from an abscess of a patient.</title>
        <authorList>
            <person name="Buhl M."/>
            <person name="Oberhettinger P."/>
        </authorList>
    </citation>
    <scope>NUCLEOTIDE SEQUENCE [LARGE SCALE GENOMIC DNA]</scope>
    <source>
        <strain evidence="2 3">A2879</strain>
    </source>
</reference>
<dbReference type="Pfam" id="PF12705">
    <property type="entry name" value="PDDEXK_1"/>
    <property type="match status" value="1"/>
</dbReference>
<dbReference type="EMBL" id="VVIQ01000012">
    <property type="protein sequence ID" value="MUL28639.1"/>
    <property type="molecule type" value="Genomic_DNA"/>
</dbReference>
<dbReference type="InterPro" id="IPR038726">
    <property type="entry name" value="PDDEXK_AddAB-type"/>
</dbReference>
<dbReference type="Proteomes" id="UP000482295">
    <property type="component" value="Unassembled WGS sequence"/>
</dbReference>
<evidence type="ECO:0000313" key="2">
    <source>
        <dbReference type="EMBL" id="MUL28639.1"/>
    </source>
</evidence>
<feature type="domain" description="PD-(D/E)XK endonuclease-like" evidence="1">
    <location>
        <begin position="641"/>
        <end position="958"/>
    </location>
</feature>
<comment type="caution">
    <text evidence="2">The sequence shown here is derived from an EMBL/GenBank/DDBJ whole genome shotgun (WGS) entry which is preliminary data.</text>
</comment>
<name>A0A7C9LUM0_9BACT</name>
<dbReference type="SUPFAM" id="SSF52540">
    <property type="entry name" value="P-loop containing nucleoside triphosphate hydrolases"/>
    <property type="match status" value="1"/>
</dbReference>
<dbReference type="AlphaFoldDB" id="A0A7C9LUM0"/>
<protein>
    <submittedName>
        <fullName evidence="2">PD-(D/E)XK nuclease family protein</fullName>
    </submittedName>
</protein>
<proteinExistence type="predicted"/>
<sequence length="960" mass="111147">MKSFLEHIAKDLLDKYGTDLAHIAVVFPNKRASLFLNQELARLAGKPIWSPAYITISDFFRQHSELTVADPIKSVCDLYKSYIEVTGHVEETLDQFYGWGQLLLADFDDIDKNMADTKMVFANIRDLHELDDVSYLTNEQKTELRRFFANFDDNPEGIREKFITLWARLMDIYDNFKQRLRSQGLAYEGMLYRDVAEQNSIETKYEHYIFIGFNVLQKVEQHLFKHLKKDNKASFYWDYDRYYMNSNNEAGTYIHQWLDKFPNSLPNDNDEIYDNLGNDKQINFISAPTENLQARYITEWLKEDNRYKDGKRTVIVLCDEHLLQTVIHCIPDEVKTLNITTGFPLKQTPIASMVMQLLALQLEGYSQSEQGYRLRYLSRVLRHPYGKYLIPEAEKLIEKIKEEKEFYVNVNEISQLTYHQSDKQHLLELVHWLSDAIRIIGMNGAAVNKDPLFQESVFRMYTLLTRLYDLMSSGDLEADKIIFRRLLNQLITTTSIPFHGEPAQGVQVMGVLETRNLDFDHVLVLSCNEGNMPKGVDDASFIPHLIRKAYGLTTIDNKVSIYSYYFHGLIQRAKDVTFLYNNSTQGSQTGEMSRFMLQLMVEWNHPIHRLALKAGQEPMRIDTEIVYKDDAVMNKLDEISRFSPTAINTYIRCSLKFYFKYIVGISELEDVEEDDIDGRLFGNIFHCAAQLMYEKLLPRDIITAKNIDDLLKTGKSSQSITSGNSQLTLEDIVDEAFATTLFNKEAGTRTYPKLNGLQLINREVIVKYLRQLLRIDQRSAPLRVLAHEFDVNRSITIKVGDREKKLRVGGRVDRLDEVFSDSDKAQLRVVDYKTGGRVAAPLKSIEEVFDPKNVAFKKSDYTMQAMFYSLIEAEHDDKLNPLHHAVSPALLFIQHAGGDNYSPILSMEGKEITDVTEYKEPFFEHLIQQLEDLFNRNIAFSPTDDLNACSYCPYKQMCGR</sequence>
<evidence type="ECO:0000259" key="1">
    <source>
        <dbReference type="Pfam" id="PF12705"/>
    </source>
</evidence>
<gene>
    <name evidence="2" type="ORF">F0475_10095</name>
</gene>
<dbReference type="RefSeq" id="WP_155716504.1">
    <property type="nucleotide sequence ID" value="NZ_VVIQ01000012.1"/>
</dbReference>
<dbReference type="InterPro" id="IPR011604">
    <property type="entry name" value="PDDEXK-like_dom_sf"/>
</dbReference>
<accession>A0A7C9LUM0</accession>
<evidence type="ECO:0000313" key="3">
    <source>
        <dbReference type="Proteomes" id="UP000482295"/>
    </source>
</evidence>
<dbReference type="Gene3D" id="3.90.320.10">
    <property type="match status" value="1"/>
</dbReference>
<dbReference type="InterPro" id="IPR027417">
    <property type="entry name" value="P-loop_NTPase"/>
</dbReference>